<accession>A0A559K8I2</accession>
<evidence type="ECO:0000313" key="1">
    <source>
        <dbReference type="EMBL" id="TVY08440.1"/>
    </source>
</evidence>
<comment type="caution">
    <text evidence="1">The sequence shown here is derived from an EMBL/GenBank/DDBJ whole genome shotgun (WGS) entry which is preliminary data.</text>
</comment>
<keyword evidence="2" id="KW-1185">Reference proteome</keyword>
<dbReference type="EMBL" id="VNJI01000023">
    <property type="protein sequence ID" value="TVY08440.1"/>
    <property type="molecule type" value="Genomic_DNA"/>
</dbReference>
<sequence>MRNRVEIEYRNEKYGFTLRFPGWWRNYCTVNRAKQDRETEYEVHFKFKYKGKIYEDLFAVLVYRMTKEEWVDQGYEDSPVTFIAEYESRVFGYITPEELPYAFYDDRTGDYNYKAYGTAIELLKRMVNQDVPRIIQSIRFPRKTMTMKSIPYRIRKVWPGGTKPKR</sequence>
<gene>
    <name evidence="1" type="ORF">FPZ49_18565</name>
</gene>
<dbReference type="OrthoDB" id="2624068at2"/>
<dbReference type="AlphaFoldDB" id="A0A559K8I2"/>
<organism evidence="1 2">
    <name type="scientific">Paenibacillus cremeus</name>
    <dbReference type="NCBI Taxonomy" id="2163881"/>
    <lineage>
        <taxon>Bacteria</taxon>
        <taxon>Bacillati</taxon>
        <taxon>Bacillota</taxon>
        <taxon>Bacilli</taxon>
        <taxon>Bacillales</taxon>
        <taxon>Paenibacillaceae</taxon>
        <taxon>Paenibacillus</taxon>
    </lineage>
</organism>
<evidence type="ECO:0000313" key="2">
    <source>
        <dbReference type="Proteomes" id="UP000317036"/>
    </source>
</evidence>
<reference evidence="1 2" key="1">
    <citation type="submission" date="2019-07" db="EMBL/GenBank/DDBJ databases">
        <authorList>
            <person name="Kim J."/>
        </authorList>
    </citation>
    <scope>NUCLEOTIDE SEQUENCE [LARGE SCALE GENOMIC DNA]</scope>
    <source>
        <strain evidence="1 2">JC52</strain>
    </source>
</reference>
<dbReference type="Proteomes" id="UP000317036">
    <property type="component" value="Unassembled WGS sequence"/>
</dbReference>
<dbReference type="RefSeq" id="WP_144849688.1">
    <property type="nucleotide sequence ID" value="NZ_VNJI01000023.1"/>
</dbReference>
<name>A0A559K8I2_9BACL</name>
<protein>
    <submittedName>
        <fullName evidence="1">Uncharacterized protein</fullName>
    </submittedName>
</protein>
<proteinExistence type="predicted"/>